<dbReference type="HOGENOM" id="CLU_086503_3_2_9"/>
<dbReference type="InterPro" id="IPR053144">
    <property type="entry name" value="Acetyltransferase_Butenolide"/>
</dbReference>
<dbReference type="SUPFAM" id="SSF55729">
    <property type="entry name" value="Acyl-CoA N-acyltransferases (Nat)"/>
    <property type="match status" value="1"/>
</dbReference>
<dbReference type="EMBL" id="CP000939">
    <property type="protein sequence ID" value="ACA45318.1"/>
    <property type="molecule type" value="Genomic_DNA"/>
</dbReference>
<dbReference type="CDD" id="cd04301">
    <property type="entry name" value="NAT_SF"/>
    <property type="match status" value="1"/>
</dbReference>
<dbReference type="PANTHER" id="PTHR43233:SF1">
    <property type="entry name" value="FAMILY N-ACETYLTRANSFERASE, PUTATIVE (AFU_ORTHOLOGUE AFUA_6G03350)-RELATED"/>
    <property type="match status" value="1"/>
</dbReference>
<name>B1IL19_CLOBK</name>
<dbReference type="InterPro" id="IPR000182">
    <property type="entry name" value="GNAT_dom"/>
</dbReference>
<dbReference type="GO" id="GO:0016747">
    <property type="term" value="F:acyltransferase activity, transferring groups other than amino-acyl groups"/>
    <property type="evidence" value="ECO:0007669"/>
    <property type="project" value="InterPro"/>
</dbReference>
<dbReference type="PANTHER" id="PTHR43233">
    <property type="entry name" value="FAMILY N-ACETYLTRANSFERASE, PUTATIVE (AFU_ORTHOLOGUE AFUA_6G03350)-RELATED"/>
    <property type="match status" value="1"/>
</dbReference>
<dbReference type="RefSeq" id="WP_003405516.1">
    <property type="nucleotide sequence ID" value="NC_010516.1"/>
</dbReference>
<reference evidence="2 3" key="1">
    <citation type="journal article" date="2007" name="PLoS ONE">
        <title>Analysis of the neurotoxin complex genes in Clostridium botulinum A1-A4 and B1 strains: BoNT/A3, /Ba4 and /B1 clusters are located within plasmids.</title>
        <authorList>
            <person name="Smith T.J."/>
            <person name="Hill K.K."/>
            <person name="Foley B.T."/>
            <person name="Detter J.C."/>
            <person name="Munk A.C."/>
            <person name="Bruce D.C."/>
            <person name="Doggett N.A."/>
            <person name="Smith L.A."/>
            <person name="Marks J.D."/>
            <person name="Xie G."/>
            <person name="Brettin T.S."/>
        </authorList>
    </citation>
    <scope>NUCLEOTIDE SEQUENCE [LARGE SCALE GENOMIC DNA]</scope>
    <source>
        <strain evidence="3">Okra / Type B1</strain>
    </source>
</reference>
<evidence type="ECO:0000313" key="3">
    <source>
        <dbReference type="Proteomes" id="UP000008541"/>
    </source>
</evidence>
<dbReference type="KEGG" id="cbb:CLD_1705"/>
<organism evidence="2 3">
    <name type="scientific">Clostridium botulinum (strain Okra / Type B1)</name>
    <dbReference type="NCBI Taxonomy" id="498213"/>
    <lineage>
        <taxon>Bacteria</taxon>
        <taxon>Bacillati</taxon>
        <taxon>Bacillota</taxon>
        <taxon>Clostridia</taxon>
        <taxon>Eubacteriales</taxon>
        <taxon>Clostridiaceae</taxon>
        <taxon>Clostridium</taxon>
    </lineage>
</organism>
<dbReference type="InterPro" id="IPR016181">
    <property type="entry name" value="Acyl_CoA_acyltransferase"/>
</dbReference>
<dbReference type="Proteomes" id="UP000008541">
    <property type="component" value="Chromosome"/>
</dbReference>
<evidence type="ECO:0000313" key="2">
    <source>
        <dbReference type="EMBL" id="ACA45318.1"/>
    </source>
</evidence>
<sequence>MTSRITKMIDYRVEPPADFKELLDLYKTLRWNSLNLTADELEQMCMNSWYAVYAFKGNKLIGMGRVISDGIITGIICGVCVLPDYQSKGIGKEMISRLVQYCEQKQVIPQLLCVEALEPYYEKLGFKKFSVGMTRGVKR</sequence>
<feature type="domain" description="N-acetyltransferase" evidence="1">
    <location>
        <begin position="9"/>
        <end position="139"/>
    </location>
</feature>
<dbReference type="PROSITE" id="PS51186">
    <property type="entry name" value="GNAT"/>
    <property type="match status" value="1"/>
</dbReference>
<protein>
    <submittedName>
        <fullName evidence="2">Acetyltransferase, gnat family</fullName>
    </submittedName>
</protein>
<dbReference type="Pfam" id="PF00583">
    <property type="entry name" value="Acetyltransf_1"/>
    <property type="match status" value="1"/>
</dbReference>
<keyword evidence="2" id="KW-0808">Transferase</keyword>
<gene>
    <name evidence="2" type="ordered locus">CLD_1705</name>
</gene>
<proteinExistence type="predicted"/>
<accession>B1IL19</accession>
<dbReference type="Gene3D" id="3.40.630.30">
    <property type="match status" value="1"/>
</dbReference>
<dbReference type="AlphaFoldDB" id="B1IL19"/>
<evidence type="ECO:0000259" key="1">
    <source>
        <dbReference type="PROSITE" id="PS51186"/>
    </source>
</evidence>